<proteinExistence type="predicted"/>
<name>A0AAU6PX97_9VIRU</name>
<reference evidence="1" key="2">
    <citation type="submission" date="2024-03" db="EMBL/GenBank/DDBJ databases">
        <authorList>
            <person name="Roux S."/>
            <person name="Duan C."/>
        </authorList>
    </citation>
    <scope>NUCLEOTIDE SEQUENCE</scope>
    <source>
        <strain evidence="1">Chiyou-1</strain>
    </source>
</reference>
<reference evidence="1" key="1">
    <citation type="journal article" date="2023" name="ISME Commun">
        <title>Diversity of Bathyarchaeia viruses in metagenomes and virus-encoded CRISPR system components.</title>
        <authorList>
            <person name="Duan C."/>
            <person name="Liu Y."/>
            <person name="Liu Y."/>
            <person name="Liu L."/>
            <person name="Cai M."/>
            <person name="Zhang R."/>
            <person name="Zeng Q."/>
            <person name="Koonin E.V."/>
            <person name="Krupovic M."/>
            <person name="Li M."/>
        </authorList>
    </citation>
    <scope>NUCLEOTIDE SEQUENCE</scope>
    <source>
        <strain evidence="1">Chiyou-1</strain>
    </source>
</reference>
<organism evidence="1">
    <name type="scientific">Ligamenvirales sp</name>
    <dbReference type="NCBI Taxonomy" id="2832923"/>
    <lineage>
        <taxon>Viruses</taxon>
        <taxon>Adnaviria</taxon>
        <taxon>Zilligvirae</taxon>
        <taxon>Taleaviricota</taxon>
        <taxon>Tokiviricetes</taxon>
        <taxon>Ligamenvirales</taxon>
    </lineage>
</organism>
<evidence type="ECO:0000313" key="1">
    <source>
        <dbReference type="EMBL" id="WYC14526.1"/>
    </source>
</evidence>
<dbReference type="EMBL" id="PP467602">
    <property type="protein sequence ID" value="WYC14526.1"/>
    <property type="molecule type" value="Genomic_DNA"/>
</dbReference>
<protein>
    <submittedName>
        <fullName evidence="1">Uncharacterized protein</fullName>
    </submittedName>
</protein>
<accession>A0AAU6PX97</accession>
<sequence length="103" mass="11586">MSLSMLIKNLIAPITDPATRIDIATTINYLFSVYLEGADSEDRIRAGLYEVCETVLRATHTDLTEAELKDAVEKIVNDFMKAFKLEALRHRVLSGIKTRYGLP</sequence>